<evidence type="ECO:0000313" key="2">
    <source>
        <dbReference type="Proteomes" id="UP001469553"/>
    </source>
</evidence>
<dbReference type="EMBL" id="JAHRIP010034756">
    <property type="protein sequence ID" value="MEQ2293858.1"/>
    <property type="molecule type" value="Genomic_DNA"/>
</dbReference>
<sequence>MWVRSIPKTMTENSRQPDPAEALRRTLSEHANQIHFHDSSLHSLSGQQHQTNQQLEQITTMLQQTLNSQSTVQVDGTVAPPVSQQLPHCRDITSPNSEKFSGEVGNCKGFLLQCNLVFNCSPRSSPHDDVKISYIFFIVRQGFTVG</sequence>
<protein>
    <submittedName>
        <fullName evidence="1">Uncharacterized protein</fullName>
    </submittedName>
</protein>
<dbReference type="Proteomes" id="UP001469553">
    <property type="component" value="Unassembled WGS sequence"/>
</dbReference>
<comment type="caution">
    <text evidence="1">The sequence shown here is derived from an EMBL/GenBank/DDBJ whole genome shotgun (WGS) entry which is preliminary data.</text>
</comment>
<reference evidence="1 2" key="1">
    <citation type="submission" date="2021-06" db="EMBL/GenBank/DDBJ databases">
        <authorList>
            <person name="Palmer J.M."/>
        </authorList>
    </citation>
    <scope>NUCLEOTIDE SEQUENCE [LARGE SCALE GENOMIC DNA]</scope>
    <source>
        <strain evidence="1 2">AS_MEX2019</strain>
        <tissue evidence="1">Muscle</tissue>
    </source>
</reference>
<organism evidence="1 2">
    <name type="scientific">Ameca splendens</name>
    <dbReference type="NCBI Taxonomy" id="208324"/>
    <lineage>
        <taxon>Eukaryota</taxon>
        <taxon>Metazoa</taxon>
        <taxon>Chordata</taxon>
        <taxon>Craniata</taxon>
        <taxon>Vertebrata</taxon>
        <taxon>Euteleostomi</taxon>
        <taxon>Actinopterygii</taxon>
        <taxon>Neopterygii</taxon>
        <taxon>Teleostei</taxon>
        <taxon>Neoteleostei</taxon>
        <taxon>Acanthomorphata</taxon>
        <taxon>Ovalentaria</taxon>
        <taxon>Atherinomorphae</taxon>
        <taxon>Cyprinodontiformes</taxon>
        <taxon>Goodeidae</taxon>
        <taxon>Ameca</taxon>
    </lineage>
</organism>
<accession>A0ABV0YJ91</accession>
<evidence type="ECO:0000313" key="1">
    <source>
        <dbReference type="EMBL" id="MEQ2293858.1"/>
    </source>
</evidence>
<name>A0ABV0YJ91_9TELE</name>
<proteinExistence type="predicted"/>
<gene>
    <name evidence="1" type="ORF">AMECASPLE_037747</name>
</gene>
<keyword evidence="2" id="KW-1185">Reference proteome</keyword>